<protein>
    <submittedName>
        <fullName evidence="3">Uncharacterized protein</fullName>
    </submittedName>
</protein>
<dbReference type="Proteomes" id="UP001168821">
    <property type="component" value="Unassembled WGS sequence"/>
</dbReference>
<accession>A0AA38MG35</accession>
<dbReference type="InterPro" id="IPR031311">
    <property type="entry name" value="CHIT_BIND_RR_consensus"/>
</dbReference>
<dbReference type="Pfam" id="PF00379">
    <property type="entry name" value="Chitin_bind_4"/>
    <property type="match status" value="1"/>
</dbReference>
<dbReference type="InterPro" id="IPR000618">
    <property type="entry name" value="Insect_cuticle"/>
</dbReference>
<name>A0AA38MG35_9CUCU</name>
<dbReference type="PANTHER" id="PTHR12236:SF79">
    <property type="entry name" value="CUTICULAR PROTEIN 50CB-RELATED"/>
    <property type="match status" value="1"/>
</dbReference>
<keyword evidence="1 2" id="KW-0193">Cuticle</keyword>
<reference evidence="3" key="1">
    <citation type="journal article" date="2023" name="G3 (Bethesda)">
        <title>Whole genome assemblies of Zophobas morio and Tenebrio molitor.</title>
        <authorList>
            <person name="Kaur S."/>
            <person name="Stinson S.A."/>
            <person name="diCenzo G.C."/>
        </authorList>
    </citation>
    <scope>NUCLEOTIDE SEQUENCE</scope>
    <source>
        <strain evidence="3">QUZm001</strain>
    </source>
</reference>
<dbReference type="PROSITE" id="PS00233">
    <property type="entry name" value="CHIT_BIND_RR_1"/>
    <property type="match status" value="1"/>
</dbReference>
<dbReference type="AlphaFoldDB" id="A0AA38MG35"/>
<dbReference type="PANTHER" id="PTHR12236">
    <property type="entry name" value="STRUCTURAL CONTITUENT OF CUTICLE"/>
    <property type="match status" value="1"/>
</dbReference>
<dbReference type="PROSITE" id="PS51155">
    <property type="entry name" value="CHIT_BIND_RR_2"/>
    <property type="match status" value="1"/>
</dbReference>
<gene>
    <name evidence="3" type="ORF">Zmor_013868</name>
</gene>
<dbReference type="GO" id="GO:0042302">
    <property type="term" value="F:structural constituent of cuticle"/>
    <property type="evidence" value="ECO:0007669"/>
    <property type="project" value="UniProtKB-UniRule"/>
</dbReference>
<dbReference type="InterPro" id="IPR051217">
    <property type="entry name" value="Insect_Cuticle_Struc_Prot"/>
</dbReference>
<evidence type="ECO:0000256" key="2">
    <source>
        <dbReference type="PROSITE-ProRule" id="PRU00497"/>
    </source>
</evidence>
<dbReference type="GO" id="GO:0005615">
    <property type="term" value="C:extracellular space"/>
    <property type="evidence" value="ECO:0007669"/>
    <property type="project" value="TreeGrafter"/>
</dbReference>
<proteinExistence type="predicted"/>
<evidence type="ECO:0000256" key="1">
    <source>
        <dbReference type="ARBA" id="ARBA00022460"/>
    </source>
</evidence>
<evidence type="ECO:0000313" key="3">
    <source>
        <dbReference type="EMBL" id="KAJ3654696.1"/>
    </source>
</evidence>
<organism evidence="3 4">
    <name type="scientific">Zophobas morio</name>
    <dbReference type="NCBI Taxonomy" id="2755281"/>
    <lineage>
        <taxon>Eukaryota</taxon>
        <taxon>Metazoa</taxon>
        <taxon>Ecdysozoa</taxon>
        <taxon>Arthropoda</taxon>
        <taxon>Hexapoda</taxon>
        <taxon>Insecta</taxon>
        <taxon>Pterygota</taxon>
        <taxon>Neoptera</taxon>
        <taxon>Endopterygota</taxon>
        <taxon>Coleoptera</taxon>
        <taxon>Polyphaga</taxon>
        <taxon>Cucujiformia</taxon>
        <taxon>Tenebrionidae</taxon>
        <taxon>Zophobas</taxon>
    </lineage>
</organism>
<keyword evidence="4" id="KW-1185">Reference proteome</keyword>
<comment type="caution">
    <text evidence="3">The sequence shown here is derived from an EMBL/GenBank/DDBJ whole genome shotgun (WGS) entry which is preliminary data.</text>
</comment>
<dbReference type="EMBL" id="JALNTZ010000004">
    <property type="protein sequence ID" value="KAJ3654696.1"/>
    <property type="molecule type" value="Genomic_DNA"/>
</dbReference>
<sequence length="284" mass="31900">MLLYFTNVLAKIWMFWEKLKADSYTKSIGNNDINPKVYEALSNHAAKVLSEPASQLRKDYTLSSLSNQRKNYAFSYKVVDHLTGDDFSHTQSQNSRATNGEYRVKLPDGRVQIVSYIADKNGYKADVKYTENDVSAQNIQIQHRSQIRPIPILKANSYDYQYDHISGSHLPTELRAFDENKVLYAPLPTQPSKDDYQDYNTYVAATPAPSTDIYPKSSVHFSAGNAQPKVEIYTNSGEINGLGNYVGSTVAPYLLENAKGYQEDVVGSTVTPTLAAYTPVYKVY</sequence>
<dbReference type="GO" id="GO:0031012">
    <property type="term" value="C:extracellular matrix"/>
    <property type="evidence" value="ECO:0007669"/>
    <property type="project" value="TreeGrafter"/>
</dbReference>
<evidence type="ECO:0000313" key="4">
    <source>
        <dbReference type="Proteomes" id="UP001168821"/>
    </source>
</evidence>